<name>A0A1Q8TEW5_9GAMM</name>
<dbReference type="GO" id="GO:0009307">
    <property type="term" value="P:DNA restriction-modification system"/>
    <property type="evidence" value="ECO:0007669"/>
    <property type="project" value="UniProtKB-KW"/>
</dbReference>
<dbReference type="RefSeq" id="WP_075368435.1">
    <property type="nucleotide sequence ID" value="NZ_MSDQ01000007.1"/>
</dbReference>
<dbReference type="SUPFAM" id="SSF52540">
    <property type="entry name" value="P-loop containing nucleoside triphosphate hydrolases"/>
    <property type="match status" value="1"/>
</dbReference>
<evidence type="ECO:0000256" key="5">
    <source>
        <dbReference type="ARBA" id="ARBA00022747"/>
    </source>
</evidence>
<sequence>MGPEWQLSEQPLIAQLEAMGWSYIKGSLDDPAATGRESFAEVVQREVLRERLGAINTRLLDDGTRAEWLDDERISTAVSALTRIAAPGLIEANRIATELLTEGIVVDGLADWEGGRSRSIRYIDWDTPANNRFTVINQYKVKCPPGHDTAKQHVVPDLVLLVNGIPLVVIECKSPNLAEPMAEAIDQLRRYSDQRFASGEAGDHEGAPALFNTNQLLIATCFDDCRVGTIGAGASHYLPWKTVASAENPHQREKDVAVAMGITTLSPQQRTVAGMLAPANLLDIVRHFTLFMTSGGQTLKRVCRYQQYRGVVKAIDQLRHGKTRVDDGEHDRRGGIIWHTQGSGKSLTMMFLVRRMRTDLALRRFKIVIVTDRTDLQKQLAATAALSGDLVHVANKAAQLKKILRQEGPGLVFAMIQKYRDAEGKANASDFEQLNTSQDILVMVDEAHRTQAGDLHANLQAGLPNCARIGFTGTPIIMGEKKRTHEIFGEFIDKYTIRESEADGATVPVLYEGRTAQGAVKDGSSLDELFEDFFADRSQEELEAIKQKYATKGNVLEATQLIEEKARDMLRHYVTHILPNGFKAQVVGYSRLAAVRYKAAFEQARNELLDDAHQLSPEMKALDDEALSRKSPRVQARVQAWRYRELLARLEFATIVSGSNNDGSEWQEHTDRARQDEAIARFKKPLLPKDDQTANTDPLAFLIVKSMLLTGFDAPIEGVMYLDRSIREAELLQTIARVNRTGFGKSVGIVVDYFGVANHLKAALAAYSDEDVDGALRSLKDEIPALRDRHLRAVDVLRSRGIEDLNDIEACVQALDSERVRQEFGVKVKAFMQSLDTVLPRPKALPFTADAKALAMIYAQARRRYRDSTVLGKDVGAKVRRLIDDHVISLGIDPKIAPVTLTDTQFNQQLDQVREQAACYDVDPEKTQKAVASEMEHAIRSHVSEKLDEDPVYYAGLSERLKEILDGLEGQWDAMIEALQSIIDEIKSGSTHYEEGLPDVPESYLPFYRMLREAKCGKSQPDLTTQSHLIELTEHLVEHISREVKTPSFWEPHRRPMQEELEQALFERIVDSDLLEIDQIEPLVDKLRDLARANSYKLEQP</sequence>
<dbReference type="PANTHER" id="PTHR30195">
    <property type="entry name" value="TYPE I SITE-SPECIFIC DEOXYRIBONUCLEASE PROTEIN SUBUNIT M AND R"/>
    <property type="match status" value="1"/>
</dbReference>
<evidence type="ECO:0000256" key="1">
    <source>
        <dbReference type="ARBA" id="ARBA00000851"/>
    </source>
</evidence>
<dbReference type="InterPro" id="IPR014001">
    <property type="entry name" value="Helicase_ATP-bd"/>
</dbReference>
<comment type="subunit">
    <text evidence="10">The type I restriction/modification system is composed of three polypeptides R, M and S.</text>
</comment>
<dbReference type="CDD" id="cd18800">
    <property type="entry name" value="SF2_C_EcoR124I-like"/>
    <property type="match status" value="1"/>
</dbReference>
<evidence type="ECO:0000256" key="7">
    <source>
        <dbReference type="ARBA" id="ARBA00022801"/>
    </source>
</evidence>
<evidence type="ECO:0000256" key="8">
    <source>
        <dbReference type="ARBA" id="ARBA00022840"/>
    </source>
</evidence>
<proteinExistence type="inferred from homology"/>
<dbReference type="InterPro" id="IPR007409">
    <property type="entry name" value="Restrct_endonuc_type1_HsdR_N"/>
</dbReference>
<evidence type="ECO:0000256" key="9">
    <source>
        <dbReference type="ARBA" id="ARBA00023125"/>
    </source>
</evidence>
<dbReference type="Pfam" id="PF22679">
    <property type="entry name" value="T1R_D3-like"/>
    <property type="match status" value="1"/>
</dbReference>
<keyword evidence="3" id="KW-0540">Nuclease</keyword>
<keyword evidence="5 10" id="KW-0680">Restriction system</keyword>
<dbReference type="Gene3D" id="3.40.50.300">
    <property type="entry name" value="P-loop containing nucleotide triphosphate hydrolases"/>
    <property type="match status" value="2"/>
</dbReference>
<dbReference type="Pfam" id="PF18766">
    <property type="entry name" value="SWI2_SNF2"/>
    <property type="match status" value="1"/>
</dbReference>
<comment type="caution">
    <text evidence="12">The sequence shown here is derived from an EMBL/GenBank/DDBJ whole genome shotgun (WGS) entry which is preliminary data.</text>
</comment>
<dbReference type="GO" id="GO:0009035">
    <property type="term" value="F:type I site-specific deoxyribonuclease activity"/>
    <property type="evidence" value="ECO:0007669"/>
    <property type="project" value="UniProtKB-EC"/>
</dbReference>
<evidence type="ECO:0000256" key="10">
    <source>
        <dbReference type="RuleBase" id="RU364115"/>
    </source>
</evidence>
<protein>
    <recommendedName>
        <fullName evidence="10">Type I restriction enzyme endonuclease subunit</fullName>
        <shortName evidence="10">R protein</shortName>
        <ecNumber evidence="10">3.1.21.3</ecNumber>
    </recommendedName>
</protein>
<evidence type="ECO:0000256" key="6">
    <source>
        <dbReference type="ARBA" id="ARBA00022759"/>
    </source>
</evidence>
<evidence type="ECO:0000313" key="12">
    <source>
        <dbReference type="EMBL" id="OLO12223.1"/>
    </source>
</evidence>
<comment type="catalytic activity">
    <reaction evidence="1 10">
        <text>Endonucleolytic cleavage of DNA to give random double-stranded fragments with terminal 5'-phosphates, ATP is simultaneously hydrolyzed.</text>
        <dbReference type="EC" id="3.1.21.3"/>
    </reaction>
</comment>
<dbReference type="InterPro" id="IPR004473">
    <property type="entry name" value="Restrct_endonuc_typeI_HsdR"/>
</dbReference>
<evidence type="ECO:0000256" key="3">
    <source>
        <dbReference type="ARBA" id="ARBA00022722"/>
    </source>
</evidence>
<dbReference type="SMART" id="SM00487">
    <property type="entry name" value="DEXDc"/>
    <property type="match status" value="1"/>
</dbReference>
<dbReference type="GO" id="GO:0003677">
    <property type="term" value="F:DNA binding"/>
    <property type="evidence" value="ECO:0007669"/>
    <property type="project" value="UniProtKB-KW"/>
</dbReference>
<comment type="function">
    <text evidence="10">Subunit R is required for both nuclease and ATPase activities, but not for modification.</text>
</comment>
<dbReference type="Proteomes" id="UP000186806">
    <property type="component" value="Unassembled WGS sequence"/>
</dbReference>
<accession>A0A1Q8TEW5</accession>
<evidence type="ECO:0000256" key="4">
    <source>
        <dbReference type="ARBA" id="ARBA00022741"/>
    </source>
</evidence>
<evidence type="ECO:0000313" key="13">
    <source>
        <dbReference type="Proteomes" id="UP000186806"/>
    </source>
</evidence>
<dbReference type="Pfam" id="PF04313">
    <property type="entry name" value="HSDR_N"/>
    <property type="match status" value="1"/>
</dbReference>
<evidence type="ECO:0000259" key="11">
    <source>
        <dbReference type="PROSITE" id="PS51192"/>
    </source>
</evidence>
<keyword evidence="13" id="KW-1185">Reference proteome</keyword>
<keyword evidence="4 10" id="KW-0547">Nucleotide-binding</keyword>
<reference evidence="12 13" key="1">
    <citation type="submission" date="2016-12" db="EMBL/GenBank/DDBJ databases">
        <title>Draft genome sequences of strains Salinicola socius SMB35, Salinicola sp. MH3R3-1 and Chromohalobacter sp. SMB17 from the Verkhnekamsk potash mining region of Russia.</title>
        <authorList>
            <person name="Mavrodi D.V."/>
            <person name="Olsson B.E."/>
            <person name="Korsakova E.S."/>
            <person name="Pyankova A."/>
            <person name="Mavrodi O.V."/>
            <person name="Plotnikova E.G."/>
        </authorList>
    </citation>
    <scope>NUCLEOTIDE SEQUENCE [LARGE SCALE GENOMIC DNA]</scope>
    <source>
        <strain evidence="12 13">SMB17</strain>
    </source>
</reference>
<organism evidence="12 13">
    <name type="scientific">Chromohalobacter japonicus</name>
    <dbReference type="NCBI Taxonomy" id="223900"/>
    <lineage>
        <taxon>Bacteria</taxon>
        <taxon>Pseudomonadati</taxon>
        <taxon>Pseudomonadota</taxon>
        <taxon>Gammaproteobacteria</taxon>
        <taxon>Oceanospirillales</taxon>
        <taxon>Halomonadaceae</taxon>
        <taxon>Chromohalobacter</taxon>
    </lineage>
</organism>
<keyword evidence="8 10" id="KW-0067">ATP-binding</keyword>
<dbReference type="GO" id="GO:0005524">
    <property type="term" value="F:ATP binding"/>
    <property type="evidence" value="ECO:0007669"/>
    <property type="project" value="UniProtKB-KW"/>
</dbReference>
<dbReference type="PROSITE" id="PS51192">
    <property type="entry name" value="HELICASE_ATP_BIND_1"/>
    <property type="match status" value="1"/>
</dbReference>
<keyword evidence="6 12" id="KW-0255">Endonuclease</keyword>
<dbReference type="InterPro" id="IPR055180">
    <property type="entry name" value="HsdR_RecA-like_helicase_dom_2"/>
</dbReference>
<dbReference type="InterPro" id="IPR040980">
    <property type="entry name" value="SWI2_SNF2"/>
</dbReference>
<keyword evidence="9 10" id="KW-0238">DNA-binding</keyword>
<evidence type="ECO:0000256" key="2">
    <source>
        <dbReference type="ARBA" id="ARBA00008598"/>
    </source>
</evidence>
<dbReference type="PANTHER" id="PTHR30195:SF15">
    <property type="entry name" value="TYPE I RESTRICTION ENZYME HINDI ENDONUCLEASE SUBUNIT"/>
    <property type="match status" value="1"/>
</dbReference>
<dbReference type="CDD" id="cd22332">
    <property type="entry name" value="HsdR_N"/>
    <property type="match status" value="1"/>
</dbReference>
<dbReference type="AlphaFoldDB" id="A0A1Q8TEW5"/>
<comment type="similarity">
    <text evidence="2 10">Belongs to the HsdR family.</text>
</comment>
<feature type="domain" description="Helicase ATP-binding" evidence="11">
    <location>
        <begin position="326"/>
        <end position="476"/>
    </location>
</feature>
<dbReference type="CDD" id="cd18030">
    <property type="entry name" value="DEXHc_RE_I_HsdR"/>
    <property type="match status" value="1"/>
</dbReference>
<dbReference type="InterPro" id="IPR051268">
    <property type="entry name" value="Type-I_R_enzyme_R_subunit"/>
</dbReference>
<dbReference type="EMBL" id="MSDQ01000007">
    <property type="protein sequence ID" value="OLO12223.1"/>
    <property type="molecule type" value="Genomic_DNA"/>
</dbReference>
<keyword evidence="7 10" id="KW-0378">Hydrolase</keyword>
<gene>
    <name evidence="12" type="ORF">BTW10_04775</name>
</gene>
<dbReference type="NCBIfam" id="TIGR00348">
    <property type="entry name" value="hsdR"/>
    <property type="match status" value="1"/>
</dbReference>
<dbReference type="InterPro" id="IPR027417">
    <property type="entry name" value="P-loop_NTPase"/>
</dbReference>
<dbReference type="EC" id="3.1.21.3" evidence="10"/>
<dbReference type="Gene3D" id="3.90.1570.50">
    <property type="match status" value="1"/>
</dbReference>